<dbReference type="Pfam" id="PF22422">
    <property type="entry name" value="MGH1-like_GH"/>
    <property type="match status" value="1"/>
</dbReference>
<reference evidence="5 7" key="1">
    <citation type="submission" date="2015-09" db="EMBL/GenBank/DDBJ databases">
        <authorList>
            <consortium name="Pathogen Informatics"/>
        </authorList>
    </citation>
    <scope>NUCLEOTIDE SEQUENCE [LARGE SCALE GENOMIC DNA]</scope>
    <source>
        <strain evidence="5 7">2789STDY5608850</strain>
    </source>
</reference>
<protein>
    <submittedName>
        <fullName evidence="6">Alpha,alpha-trehalase</fullName>
    </submittedName>
    <submittedName>
        <fullName evidence="5">Putative trehalase / alfa-L-rhamnosidase / mannosyl oligosaccharide glucosidase</fullName>
        <ecNumber evidence="5">3.2.1.28</ecNumber>
    </submittedName>
</protein>
<organism evidence="5 7">
    <name type="scientific">Hungatella hathewayi</name>
    <dbReference type="NCBI Taxonomy" id="154046"/>
    <lineage>
        <taxon>Bacteria</taxon>
        <taxon>Bacillati</taxon>
        <taxon>Bacillota</taxon>
        <taxon>Clostridia</taxon>
        <taxon>Lachnospirales</taxon>
        <taxon>Lachnospiraceae</taxon>
        <taxon>Hungatella</taxon>
    </lineage>
</organism>
<dbReference type="Proteomes" id="UP000095651">
    <property type="component" value="Unassembled WGS sequence"/>
</dbReference>
<dbReference type="PANTHER" id="PTHR10412">
    <property type="entry name" value="MANNOSYL-OLIGOSACCHARIDE GLUCOSIDASE"/>
    <property type="match status" value="1"/>
</dbReference>
<dbReference type="EMBL" id="CYZE01000004">
    <property type="protein sequence ID" value="CUO14064.1"/>
    <property type="molecule type" value="Genomic_DNA"/>
</dbReference>
<evidence type="ECO:0000259" key="4">
    <source>
        <dbReference type="Pfam" id="PF22422"/>
    </source>
</evidence>
<evidence type="ECO:0000313" key="7">
    <source>
        <dbReference type="Proteomes" id="UP000095651"/>
    </source>
</evidence>
<accession>A0A174CLT1</accession>
<name>A0A174CLT1_9FIRM</name>
<dbReference type="Gene3D" id="1.50.10.10">
    <property type="match status" value="1"/>
</dbReference>
<dbReference type="GO" id="GO:0006487">
    <property type="term" value="P:protein N-linked glycosylation"/>
    <property type="evidence" value="ECO:0007669"/>
    <property type="project" value="TreeGrafter"/>
</dbReference>
<dbReference type="RefSeq" id="WP_055654593.1">
    <property type="nucleotide sequence ID" value="NZ_CABIXC010000004.1"/>
</dbReference>
<reference evidence="6 8" key="2">
    <citation type="submission" date="2018-08" db="EMBL/GenBank/DDBJ databases">
        <title>A genome reference for cultivated species of the human gut microbiota.</title>
        <authorList>
            <person name="Zou Y."/>
            <person name="Xue W."/>
            <person name="Luo G."/>
        </authorList>
    </citation>
    <scope>NUCLEOTIDE SEQUENCE [LARGE SCALE GENOMIC DNA]</scope>
    <source>
        <strain evidence="6 8">TF05-11AC</strain>
    </source>
</reference>
<keyword evidence="2 5" id="KW-0378">Hydrolase</keyword>
<evidence type="ECO:0000256" key="1">
    <source>
        <dbReference type="ARBA" id="ARBA00010833"/>
    </source>
</evidence>
<proteinExistence type="inferred from homology"/>
<dbReference type="SUPFAM" id="SSF48208">
    <property type="entry name" value="Six-hairpin glycosidases"/>
    <property type="match status" value="1"/>
</dbReference>
<evidence type="ECO:0000313" key="8">
    <source>
        <dbReference type="Proteomes" id="UP000261257"/>
    </source>
</evidence>
<evidence type="ECO:0000313" key="6">
    <source>
        <dbReference type="EMBL" id="RGM07882.1"/>
    </source>
</evidence>
<dbReference type="AlphaFoldDB" id="A0A174CLT1"/>
<dbReference type="GO" id="GO:0004573">
    <property type="term" value="F:Glc3Man9GlcNAc2 oligosaccharide glucosidase activity"/>
    <property type="evidence" value="ECO:0007669"/>
    <property type="project" value="InterPro"/>
</dbReference>
<dbReference type="EC" id="3.2.1.28" evidence="5"/>
<dbReference type="InterPro" id="IPR008928">
    <property type="entry name" value="6-hairpin_glycosidase_sf"/>
</dbReference>
<comment type="similarity">
    <text evidence="1">Belongs to the glycosyl hydrolase 63 family.</text>
</comment>
<keyword evidence="3 5" id="KW-0326">Glycosidase</keyword>
<evidence type="ECO:0000256" key="2">
    <source>
        <dbReference type="ARBA" id="ARBA00022801"/>
    </source>
</evidence>
<gene>
    <name evidence="5" type="primary">treF</name>
    <name evidence="6" type="ORF">DXC39_05270</name>
    <name evidence="5" type="ORF">ERS852407_01957</name>
</gene>
<dbReference type="GO" id="GO:0009311">
    <property type="term" value="P:oligosaccharide metabolic process"/>
    <property type="evidence" value="ECO:0007669"/>
    <property type="project" value="InterPro"/>
</dbReference>
<dbReference type="InterPro" id="IPR012341">
    <property type="entry name" value="6hp_glycosidase-like_sf"/>
</dbReference>
<dbReference type="GO" id="GO:0004555">
    <property type="term" value="F:alpha,alpha-trehalase activity"/>
    <property type="evidence" value="ECO:0007669"/>
    <property type="project" value="UniProtKB-EC"/>
</dbReference>
<dbReference type="InterPro" id="IPR054491">
    <property type="entry name" value="MGH1-like_GH"/>
</dbReference>
<dbReference type="EMBL" id="QSSQ01000002">
    <property type="protein sequence ID" value="RGM07882.1"/>
    <property type="molecule type" value="Genomic_DNA"/>
</dbReference>
<sequence>MDRDYSFLDSLDRGMYFDKKEYDGAPLLSYEEVKDRLPVPIVSSHPEWVDCYKYAIQVLYTNVHRPTEGSGFVSNFVDAAFNDDIFLWDTVFMTLFCNLLHPYVPGICSLDNFYCKQFDDGEIPREMVRDTGKDFLLWVNAFDSPLYSYFQNHYGFRTLRELGKLPYEDMYKPNMGRIIEKKPYLTLDNLNHPLLAFAEWESYCHTRDAARLHMVFEPLYHYHEAMKYHLRHQNGLYVTDWASMDNSPRNKHLGLAVDTSSEMAMFAGNLIDIMDVLVKQGYEVTDYDKRREGLMKDRTVLIEKINHYMWNEQDGFYYDMTFGERQTRIKTIAGFFPLVSGVADEKQGKRLIEWLEDKETFNRVHRIPVVAADEEGYDPRGGYWRGSVWAPTNALVTCGLEKHGFHKLARDIAINHLDVIAKVYEETGTIWENYPPDEISSGDADNKDFVGWSGLAPILYLIQYAAGLSLDRNETETTVRWEISEHLVRGGVLGCKQYWFAGKTADFEAKDAGGSLEVSIHTEDCFKLNLIYQGAQHSIMVQGDMKLTF</sequence>
<feature type="domain" description="Mannosylglycerate hydrolase MGH1-like glycoside hydrolase" evidence="4">
    <location>
        <begin position="193"/>
        <end position="438"/>
    </location>
</feature>
<dbReference type="InterPro" id="IPR004888">
    <property type="entry name" value="Glycoside_hydrolase_63"/>
</dbReference>
<dbReference type="PANTHER" id="PTHR10412:SF11">
    <property type="entry name" value="MANNOSYL-OLIGOSACCHARIDE GLUCOSIDASE"/>
    <property type="match status" value="1"/>
</dbReference>
<evidence type="ECO:0000256" key="3">
    <source>
        <dbReference type="ARBA" id="ARBA00023295"/>
    </source>
</evidence>
<evidence type="ECO:0000313" key="5">
    <source>
        <dbReference type="EMBL" id="CUO14064.1"/>
    </source>
</evidence>
<dbReference type="Proteomes" id="UP000261257">
    <property type="component" value="Unassembled WGS sequence"/>
</dbReference>